<accession>A0A6F9DIQ9</accession>
<comment type="similarity">
    <text evidence="2">Belongs to the CENP-C/MIF2 family.</text>
</comment>
<feature type="compositionally biased region" description="Basic residues" evidence="5">
    <location>
        <begin position="322"/>
        <end position="339"/>
    </location>
</feature>
<feature type="compositionally biased region" description="Polar residues" evidence="5">
    <location>
        <begin position="520"/>
        <end position="540"/>
    </location>
</feature>
<dbReference type="InterPro" id="IPR028386">
    <property type="entry name" value="CENP-C/Mif2/cnp3"/>
</dbReference>
<gene>
    <name evidence="7" type="primary">LOC100184049</name>
</gene>
<comment type="subcellular location">
    <subcellularLocation>
        <location evidence="1">Nucleus</location>
    </subcellularLocation>
</comment>
<feature type="region of interest" description="Disordered" evidence="5">
    <location>
        <begin position="158"/>
        <end position="248"/>
    </location>
</feature>
<feature type="compositionally biased region" description="Basic residues" evidence="5">
    <location>
        <begin position="460"/>
        <end position="471"/>
    </location>
</feature>
<dbReference type="PANTHER" id="PTHR16684">
    <property type="entry name" value="CENTROMERE PROTEIN C"/>
    <property type="match status" value="1"/>
</dbReference>
<feature type="compositionally biased region" description="Basic residues" evidence="5">
    <location>
        <begin position="368"/>
        <end position="378"/>
    </location>
</feature>
<evidence type="ECO:0000256" key="2">
    <source>
        <dbReference type="ARBA" id="ARBA00010291"/>
    </source>
</evidence>
<feature type="compositionally biased region" description="Basic and acidic residues" evidence="5">
    <location>
        <begin position="844"/>
        <end position="858"/>
    </location>
</feature>
<feature type="compositionally biased region" description="Basic and acidic residues" evidence="5">
    <location>
        <begin position="589"/>
        <end position="604"/>
    </location>
</feature>
<feature type="compositionally biased region" description="Basic residues" evidence="5">
    <location>
        <begin position="211"/>
        <end position="226"/>
    </location>
</feature>
<evidence type="ECO:0000259" key="6">
    <source>
        <dbReference type="Pfam" id="PF11699"/>
    </source>
</evidence>
<evidence type="ECO:0000256" key="3">
    <source>
        <dbReference type="ARBA" id="ARBA00023125"/>
    </source>
</evidence>
<dbReference type="PANTHER" id="PTHR16684:SF11">
    <property type="entry name" value="CENTROMERE PROTEIN C"/>
    <property type="match status" value="1"/>
</dbReference>
<feature type="region of interest" description="Disordered" evidence="5">
    <location>
        <begin position="1100"/>
        <end position="1173"/>
    </location>
</feature>
<feature type="compositionally biased region" description="Basic and acidic residues" evidence="5">
    <location>
        <begin position="802"/>
        <end position="818"/>
    </location>
</feature>
<sequence>MDLEKGRQDLQLMVSKCQETAEGRLKLQNWINHLNNPEIGKRTGKLVPFTTNLDELFPSSDSSDNEDLDTPIAANQPSKLPEPAALPEPDFLPSTESTPHVAANASSPTLPLALEGTQDGSFTTNLVNSIGDSQTIASPLVKTKVLKKRLFTNTGTVPRQKTKSHLNDSKQISQNHILNGTSLNGESTVDQEKDMVDKTIDKTAKSVPRSSSRKKTKPQNKTRNTKQKTNLVDEIALENSTQKSSNNTNAMVENQAALQNTTNKSDRTAQMDEESINNNNHLSSDVKSTLSKPDESDVDDFMDDQFVVESISEAESARIRSHLVAGKKKSPLLKRKKTRNPKDTDTTTTQDQANETSVVSPKTFTNHDKKKPSRRKKIPDKTLPPNDSRSLSSPVSTSLPHEKSPQLLDHVSPAGIEEVERYTVEPMTPKEKDAIQKLGSLVNRKSTLAEVLDDSMSTTIKRKSRNKKKNKVSLLQDTDDNSDHSEKPMSWLQKASNRKNRKQRQISDKDDDNNDTNKTIENSNARTNQDLSSNTNSAIENQAVLKEDEPIKMTKQKRIQKGRRTSKKGNKRLAEAENVAGEEQTGVSPEKRPRLRSRSDEKTAVDSAGLGNKENSMSLHNWLSTTSTEPSGVATSRLYLGKPDARNTTKSKVEKATSKRKTKSKGSPPDTSKVVTPSSKFNPFKEPTVNNNNLVASGLIKQRTLFGNRHVTKSPPELISHDEMDHDEHAAFPLVDQSSIMNLHHSNRNDKSHFMGPPASTPRHVRRKNKVVTQHSPSPAHAMEDEVSDISTDSDFSNDTYTDYREIDTNHYDNERPATDMFTPEENHETNLSKGNSRRSKKAKEKDKTDKEKHDKSPNTKTSRRKKTFTNKGPDMNKSRSNISLNKNTSFVKKQRKEKNKRNNSPRKKNLSKTEHDENKNKSNRSSRKDISMEKKRNKNKDESNRKKTSLTKEQDKNKTKDVSVRSPKRVRSRRNKTIIKPVDLFFDVAPNEIVKPEKAPHGVRRSSRVRTKPLHRWLGEDYEYDEAGNIIGVTALKVNILEKITERQERPRNSKQFKAIRARRTKNSSIFSEMSVDSEPEDNRSEEMNHTAMENTVIETGNIPSPTSDMDPVIRLPKVNQQPDNNADENTQKSRKNKKVRKSQTGKKKKNDLQNSLDSNRLEEHEVTEKNLTVETSQREKVKLTTGNELNTTTYSFVDQTHVVEVGANKLISIPDTETTFEDQVEGDKLTYTKGLSNKAVAMGTIKIPAGQQKGLSCMHHMLCFHLIKGTVEVLLCDKWSVLGKGSYFIVPSGNGYNIRNTNVTSEAELAFTQVKIKSQEKMFQ</sequence>
<feature type="region of interest" description="Disordered" evidence="5">
    <location>
        <begin position="460"/>
        <end position="687"/>
    </location>
</feature>
<feature type="compositionally biased region" description="Polar residues" evidence="5">
    <location>
        <begin position="1120"/>
        <end position="1130"/>
    </location>
</feature>
<dbReference type="GO" id="GO:0005634">
    <property type="term" value="C:nucleus"/>
    <property type="evidence" value="ECO:0007669"/>
    <property type="project" value="UniProtKB-SubCell"/>
</dbReference>
<evidence type="ECO:0000313" key="7">
    <source>
        <dbReference type="EMBL" id="CAB3262843.1"/>
    </source>
</evidence>
<feature type="compositionally biased region" description="Polar residues" evidence="5">
    <location>
        <begin position="276"/>
        <end position="291"/>
    </location>
</feature>
<dbReference type="GO" id="GO:0051455">
    <property type="term" value="P:spindle attachment to meiosis I kinetochore"/>
    <property type="evidence" value="ECO:0007669"/>
    <property type="project" value="TreeGrafter"/>
</dbReference>
<feature type="compositionally biased region" description="Basic and acidic residues" evidence="5">
    <location>
        <begin position="190"/>
        <end position="204"/>
    </location>
</feature>
<feature type="region of interest" description="Disordered" evidence="5">
    <location>
        <begin position="748"/>
        <end position="976"/>
    </location>
</feature>
<feature type="region of interest" description="Disordered" evidence="5">
    <location>
        <begin position="322"/>
        <end position="414"/>
    </location>
</feature>
<feature type="compositionally biased region" description="Polar residues" evidence="5">
    <location>
        <begin position="669"/>
        <end position="681"/>
    </location>
</feature>
<evidence type="ECO:0000256" key="5">
    <source>
        <dbReference type="SAM" id="MobiDB-lite"/>
    </source>
</evidence>
<organism evidence="7">
    <name type="scientific">Phallusia mammillata</name>
    <dbReference type="NCBI Taxonomy" id="59560"/>
    <lineage>
        <taxon>Eukaryota</taxon>
        <taxon>Metazoa</taxon>
        <taxon>Chordata</taxon>
        <taxon>Tunicata</taxon>
        <taxon>Ascidiacea</taxon>
        <taxon>Phlebobranchia</taxon>
        <taxon>Ascidiidae</taxon>
        <taxon>Phallusia</taxon>
    </lineage>
</organism>
<name>A0A6F9DIQ9_9ASCI</name>
<feature type="region of interest" description="Disordered" evidence="5">
    <location>
        <begin position="57"/>
        <end position="104"/>
    </location>
</feature>
<dbReference type="EMBL" id="LR786981">
    <property type="protein sequence ID" value="CAB3262843.1"/>
    <property type="molecule type" value="mRNA"/>
</dbReference>
<dbReference type="SUPFAM" id="SSF51182">
    <property type="entry name" value="RmlC-like cupins"/>
    <property type="match status" value="1"/>
</dbReference>
<proteinExistence type="evidence at transcript level"/>
<dbReference type="GO" id="GO:0000776">
    <property type="term" value="C:kinetochore"/>
    <property type="evidence" value="ECO:0007669"/>
    <property type="project" value="InterPro"/>
</dbReference>
<feature type="compositionally biased region" description="Polar residues" evidence="5">
    <location>
        <begin position="613"/>
        <end position="634"/>
    </location>
</feature>
<feature type="compositionally biased region" description="Polar residues" evidence="5">
    <location>
        <begin position="879"/>
        <end position="892"/>
    </location>
</feature>
<feature type="compositionally biased region" description="Basic residues" evidence="5">
    <location>
        <begin position="554"/>
        <end position="571"/>
    </location>
</feature>
<feature type="compositionally biased region" description="Low complexity" evidence="5">
    <location>
        <begin position="388"/>
        <end position="399"/>
    </location>
</feature>
<feature type="domain" description="Mif2/CENP-C cupin" evidence="6">
    <location>
        <begin position="1232"/>
        <end position="1315"/>
    </location>
</feature>
<dbReference type="InterPro" id="IPR025974">
    <property type="entry name" value="Mif2/CENP-C_cupin"/>
</dbReference>
<feature type="compositionally biased region" description="Basic and acidic residues" evidence="5">
    <location>
        <begin position="912"/>
        <end position="964"/>
    </location>
</feature>
<feature type="compositionally biased region" description="Polar residues" evidence="5">
    <location>
        <begin position="169"/>
        <end position="188"/>
    </location>
</feature>
<evidence type="ECO:0000256" key="4">
    <source>
        <dbReference type="ARBA" id="ARBA00023242"/>
    </source>
</evidence>
<dbReference type="GO" id="GO:0051315">
    <property type="term" value="P:attachment of mitotic spindle microtubules to kinetochore"/>
    <property type="evidence" value="ECO:0007669"/>
    <property type="project" value="TreeGrafter"/>
</dbReference>
<feature type="compositionally biased region" description="Basic residues" evidence="5">
    <location>
        <begin position="893"/>
        <end position="911"/>
    </location>
</feature>
<feature type="compositionally biased region" description="Basic residues" evidence="5">
    <location>
        <begin position="1134"/>
        <end position="1151"/>
    </location>
</feature>
<feature type="compositionally biased region" description="Basic residues" evidence="5">
    <location>
        <begin position="967"/>
        <end position="976"/>
    </location>
</feature>
<feature type="compositionally biased region" description="Basic and acidic residues" evidence="5">
    <location>
        <begin position="643"/>
        <end position="657"/>
    </location>
</feature>
<dbReference type="Pfam" id="PF11699">
    <property type="entry name" value="CENP-C_C"/>
    <property type="match status" value="1"/>
</dbReference>
<feature type="compositionally biased region" description="Polar residues" evidence="5">
    <location>
        <begin position="789"/>
        <end position="801"/>
    </location>
</feature>
<dbReference type="GO" id="GO:0051382">
    <property type="term" value="P:kinetochore assembly"/>
    <property type="evidence" value="ECO:0007669"/>
    <property type="project" value="InterPro"/>
</dbReference>
<feature type="compositionally biased region" description="Polar residues" evidence="5">
    <location>
        <begin position="1100"/>
        <end position="1109"/>
    </location>
</feature>
<feature type="compositionally biased region" description="Basic and acidic residues" evidence="5">
    <location>
        <begin position="1161"/>
        <end position="1170"/>
    </location>
</feature>
<dbReference type="GO" id="GO:0019237">
    <property type="term" value="F:centromeric DNA binding"/>
    <property type="evidence" value="ECO:0007669"/>
    <property type="project" value="InterPro"/>
</dbReference>
<feature type="compositionally biased region" description="Polar residues" evidence="5">
    <location>
        <begin position="353"/>
        <end position="364"/>
    </location>
</feature>
<evidence type="ECO:0000256" key="1">
    <source>
        <dbReference type="ARBA" id="ARBA00004123"/>
    </source>
</evidence>
<feature type="region of interest" description="Disordered" evidence="5">
    <location>
        <begin position="261"/>
        <end position="299"/>
    </location>
</feature>
<dbReference type="InterPro" id="IPR014710">
    <property type="entry name" value="RmlC-like_jellyroll"/>
</dbReference>
<feature type="compositionally biased region" description="Polar residues" evidence="5">
    <location>
        <begin position="94"/>
        <end position="104"/>
    </location>
</feature>
<keyword evidence="4" id="KW-0539">Nucleus</keyword>
<protein>
    <submittedName>
        <fullName evidence="7">Uncharacterized protein LOC100184049</fullName>
    </submittedName>
</protein>
<feature type="compositionally biased region" description="Polar residues" evidence="5">
    <location>
        <begin position="238"/>
        <end position="248"/>
    </location>
</feature>
<reference evidence="7" key="1">
    <citation type="submission" date="2020-04" db="EMBL/GenBank/DDBJ databases">
        <authorList>
            <person name="Neveu A P."/>
        </authorList>
    </citation>
    <scope>NUCLEOTIDE SEQUENCE</scope>
    <source>
        <tissue evidence="7">Whole embryo</tissue>
    </source>
</reference>
<dbReference type="Gene3D" id="2.60.120.10">
    <property type="entry name" value="Jelly Rolls"/>
    <property type="match status" value="1"/>
</dbReference>
<keyword evidence="3" id="KW-0238">DNA-binding</keyword>
<dbReference type="InterPro" id="IPR011051">
    <property type="entry name" value="RmlC_Cupin_sf"/>
</dbReference>